<dbReference type="EMBL" id="JBHULT010000005">
    <property type="protein sequence ID" value="MFD2516765.1"/>
    <property type="molecule type" value="Genomic_DNA"/>
</dbReference>
<dbReference type="Pfam" id="PF07661">
    <property type="entry name" value="MORN_2"/>
    <property type="match status" value="3"/>
</dbReference>
<keyword evidence="2" id="KW-1185">Reference proteome</keyword>
<gene>
    <name evidence="1" type="ORF">ACFSTG_02570</name>
</gene>
<dbReference type="InterPro" id="IPR011652">
    <property type="entry name" value="MORN_2"/>
</dbReference>
<evidence type="ECO:0000313" key="1">
    <source>
        <dbReference type="EMBL" id="MFD2516765.1"/>
    </source>
</evidence>
<evidence type="ECO:0000313" key="2">
    <source>
        <dbReference type="Proteomes" id="UP001597468"/>
    </source>
</evidence>
<name>A0ABW5ITP0_9FLAO</name>
<dbReference type="PANTHER" id="PTHR33706">
    <property type="entry name" value="MORN VARIANT REPEAT PROTEIN"/>
    <property type="match status" value="1"/>
</dbReference>
<accession>A0ABW5ITP0</accession>
<dbReference type="RefSeq" id="WP_380748151.1">
    <property type="nucleotide sequence ID" value="NZ_JBHULT010000005.1"/>
</dbReference>
<dbReference type="Gene3D" id="2.20.110.10">
    <property type="entry name" value="Histone H3 K4-specific methyltransferase SET7/9 N-terminal domain"/>
    <property type="match status" value="1"/>
</dbReference>
<sequence length="235" mass="27226">MKYSLNLNSFIENTFILTVFVLFSIESIAQEGLNAYDANGKRHGSWKGYYDNDSGSLKYEGTFEHGKETGLFKFYQPKQKNPVATRFFRPGSDTVEVKYLAQNGKTISEGKMMDRQRVGEWIYYHNNSDRIMMTEHYENDSLHGPKVTYFDNGNIAEKANYTHGKLQGEKIIYSEKGVVLEHLQYVNGELHGPARFYNGKGELLTEGNYKKDRHHGIWKYYENGKLKEEKDFSGH</sequence>
<dbReference type="Proteomes" id="UP001597468">
    <property type="component" value="Unassembled WGS sequence"/>
</dbReference>
<dbReference type="PANTHER" id="PTHR33706:SF1">
    <property type="entry name" value="TPR REPEAT PROTEIN"/>
    <property type="match status" value="1"/>
</dbReference>
<reference evidence="2" key="1">
    <citation type="journal article" date="2019" name="Int. J. Syst. Evol. Microbiol.">
        <title>The Global Catalogue of Microorganisms (GCM) 10K type strain sequencing project: providing services to taxonomists for standard genome sequencing and annotation.</title>
        <authorList>
            <consortium name="The Broad Institute Genomics Platform"/>
            <consortium name="The Broad Institute Genome Sequencing Center for Infectious Disease"/>
            <person name="Wu L."/>
            <person name="Ma J."/>
        </authorList>
    </citation>
    <scope>NUCLEOTIDE SEQUENCE [LARGE SCALE GENOMIC DNA]</scope>
    <source>
        <strain evidence="2">KCTC 42585</strain>
    </source>
</reference>
<comment type="caution">
    <text evidence="1">The sequence shown here is derived from an EMBL/GenBank/DDBJ whole genome shotgun (WGS) entry which is preliminary data.</text>
</comment>
<organism evidence="1 2">
    <name type="scientific">Salinimicrobium flavum</name>
    <dbReference type="NCBI Taxonomy" id="1737065"/>
    <lineage>
        <taxon>Bacteria</taxon>
        <taxon>Pseudomonadati</taxon>
        <taxon>Bacteroidota</taxon>
        <taxon>Flavobacteriia</taxon>
        <taxon>Flavobacteriales</taxon>
        <taxon>Flavobacteriaceae</taxon>
        <taxon>Salinimicrobium</taxon>
    </lineage>
</organism>
<dbReference type="Gene3D" id="3.90.930.1">
    <property type="match status" value="1"/>
</dbReference>
<proteinExistence type="predicted"/>
<protein>
    <submittedName>
        <fullName evidence="1">Toxin-antitoxin system YwqK family antitoxin</fullName>
    </submittedName>
</protein>
<dbReference type="SUPFAM" id="SSF82185">
    <property type="entry name" value="Histone H3 K4-specific methyltransferase SET7/9 N-terminal domain"/>
    <property type="match status" value="2"/>
</dbReference>